<dbReference type="Proteomes" id="UP001500301">
    <property type="component" value="Unassembled WGS sequence"/>
</dbReference>
<dbReference type="SUPFAM" id="SSF48498">
    <property type="entry name" value="Tetracyclin repressor-like, C-terminal domain"/>
    <property type="match status" value="1"/>
</dbReference>
<dbReference type="Pfam" id="PF00440">
    <property type="entry name" value="TetR_N"/>
    <property type="match status" value="1"/>
</dbReference>
<feature type="DNA-binding region" description="H-T-H motif" evidence="2">
    <location>
        <begin position="22"/>
        <end position="41"/>
    </location>
</feature>
<comment type="caution">
    <text evidence="4">The sequence shown here is derived from an EMBL/GenBank/DDBJ whole genome shotgun (WGS) entry which is preliminary data.</text>
</comment>
<evidence type="ECO:0000259" key="3">
    <source>
        <dbReference type="PROSITE" id="PS50977"/>
    </source>
</evidence>
<dbReference type="SUPFAM" id="SSF46689">
    <property type="entry name" value="Homeodomain-like"/>
    <property type="match status" value="1"/>
</dbReference>
<dbReference type="Gene3D" id="1.10.10.60">
    <property type="entry name" value="Homeodomain-like"/>
    <property type="match status" value="1"/>
</dbReference>
<dbReference type="InterPro" id="IPR009057">
    <property type="entry name" value="Homeodomain-like_sf"/>
</dbReference>
<dbReference type="InterPro" id="IPR023772">
    <property type="entry name" value="DNA-bd_HTH_TetR-type_CS"/>
</dbReference>
<dbReference type="InterPro" id="IPR036271">
    <property type="entry name" value="Tet_transcr_reg_TetR-rel_C_sf"/>
</dbReference>
<reference evidence="5" key="1">
    <citation type="journal article" date="2019" name="Int. J. Syst. Evol. Microbiol.">
        <title>The Global Catalogue of Microorganisms (GCM) 10K type strain sequencing project: providing services to taxonomists for standard genome sequencing and annotation.</title>
        <authorList>
            <consortium name="The Broad Institute Genomics Platform"/>
            <consortium name="The Broad Institute Genome Sequencing Center for Infectious Disease"/>
            <person name="Wu L."/>
            <person name="Ma J."/>
        </authorList>
    </citation>
    <scope>NUCLEOTIDE SEQUENCE [LARGE SCALE GENOMIC DNA]</scope>
    <source>
        <strain evidence="5">JCM 17460</strain>
    </source>
</reference>
<feature type="domain" description="HTH tetR-type" evidence="3">
    <location>
        <begin position="1"/>
        <end position="59"/>
    </location>
</feature>
<evidence type="ECO:0000256" key="1">
    <source>
        <dbReference type="ARBA" id="ARBA00023125"/>
    </source>
</evidence>
<dbReference type="PANTHER" id="PTHR30055">
    <property type="entry name" value="HTH-TYPE TRANSCRIPTIONAL REGULATOR RUTR"/>
    <property type="match status" value="1"/>
</dbReference>
<proteinExistence type="predicted"/>
<name>A0ABP6WB77_9ACTN</name>
<evidence type="ECO:0000313" key="4">
    <source>
        <dbReference type="EMBL" id="GAA3549131.1"/>
    </source>
</evidence>
<evidence type="ECO:0000313" key="5">
    <source>
        <dbReference type="Proteomes" id="UP001500301"/>
    </source>
</evidence>
<evidence type="ECO:0000256" key="2">
    <source>
        <dbReference type="PROSITE-ProRule" id="PRU00335"/>
    </source>
</evidence>
<dbReference type="PANTHER" id="PTHR30055:SF184">
    <property type="entry name" value="HTH-TYPE TRANSCRIPTIONAL REGULATOR ETHR"/>
    <property type="match status" value="1"/>
</dbReference>
<protein>
    <recommendedName>
        <fullName evidence="3">HTH tetR-type domain-containing protein</fullName>
    </recommendedName>
</protein>
<organism evidence="4 5">
    <name type="scientific">Nocardioides daeguensis</name>
    <dbReference type="NCBI Taxonomy" id="908359"/>
    <lineage>
        <taxon>Bacteria</taxon>
        <taxon>Bacillati</taxon>
        <taxon>Actinomycetota</taxon>
        <taxon>Actinomycetes</taxon>
        <taxon>Propionibacteriales</taxon>
        <taxon>Nocardioidaceae</taxon>
        <taxon>Nocardioides</taxon>
    </lineage>
</organism>
<keyword evidence="5" id="KW-1185">Reference proteome</keyword>
<keyword evidence="1 2" id="KW-0238">DNA-binding</keyword>
<accession>A0ABP6WB77</accession>
<dbReference type="PROSITE" id="PS50977">
    <property type="entry name" value="HTH_TETR_2"/>
    <property type="match status" value="1"/>
</dbReference>
<dbReference type="PROSITE" id="PS01081">
    <property type="entry name" value="HTH_TETR_1"/>
    <property type="match status" value="1"/>
</dbReference>
<dbReference type="InterPro" id="IPR050109">
    <property type="entry name" value="HTH-type_TetR-like_transc_reg"/>
</dbReference>
<gene>
    <name evidence="4" type="ORF">GCM10022263_40070</name>
</gene>
<dbReference type="PRINTS" id="PR00455">
    <property type="entry name" value="HTHTETR"/>
</dbReference>
<sequence>MVNAIVDAARGLLATKSVDELTVDAIAKAAGVSRTAFYFYFPTKQAVVAALLDELWDQFGGTYGWLDTTGVDRAALLEHHRLVAGVWRGHLSVLACTTGPSLDYPPLIEWADRARGRFVDGLAAKILRDRADGVAPEGVDARALAQMVFDLRDARMRVLATVGEAEIEQGLADLTEGVLRLLYGAVG</sequence>
<dbReference type="InterPro" id="IPR001647">
    <property type="entry name" value="HTH_TetR"/>
</dbReference>
<dbReference type="Gene3D" id="1.10.357.10">
    <property type="entry name" value="Tetracycline Repressor, domain 2"/>
    <property type="match status" value="1"/>
</dbReference>
<dbReference type="EMBL" id="BAABBB010000026">
    <property type="protein sequence ID" value="GAA3549131.1"/>
    <property type="molecule type" value="Genomic_DNA"/>
</dbReference>